<dbReference type="InterPro" id="IPR029016">
    <property type="entry name" value="GAF-like_dom_sf"/>
</dbReference>
<keyword evidence="8 10" id="KW-0472">Membrane</keyword>
<dbReference type="Pfam" id="PF07730">
    <property type="entry name" value="HisKA_3"/>
    <property type="match status" value="1"/>
</dbReference>
<dbReference type="RefSeq" id="WP_129887755.1">
    <property type="nucleotide sequence ID" value="NZ_CP035758.1"/>
</dbReference>
<evidence type="ECO:0000259" key="11">
    <source>
        <dbReference type="SMART" id="SM00387"/>
    </source>
</evidence>
<keyword evidence="5" id="KW-0418">Kinase</keyword>
<dbReference type="InterPro" id="IPR050482">
    <property type="entry name" value="Sensor_HK_TwoCompSys"/>
</dbReference>
<evidence type="ECO:0000256" key="2">
    <source>
        <dbReference type="ARBA" id="ARBA00022475"/>
    </source>
</evidence>
<evidence type="ECO:0000256" key="9">
    <source>
        <dbReference type="SAM" id="Coils"/>
    </source>
</evidence>
<name>A0A4P6JNR2_KTERU</name>
<dbReference type="SMART" id="SM00387">
    <property type="entry name" value="HATPase_c"/>
    <property type="match status" value="1"/>
</dbReference>
<keyword evidence="6 10" id="KW-1133">Transmembrane helix</keyword>
<evidence type="ECO:0000256" key="8">
    <source>
        <dbReference type="ARBA" id="ARBA00023136"/>
    </source>
</evidence>
<dbReference type="Gene3D" id="1.20.5.1930">
    <property type="match status" value="1"/>
</dbReference>
<dbReference type="PANTHER" id="PTHR24421:SF37">
    <property type="entry name" value="SENSOR HISTIDINE KINASE NARS"/>
    <property type="match status" value="1"/>
</dbReference>
<feature type="transmembrane region" description="Helical" evidence="10">
    <location>
        <begin position="316"/>
        <end position="341"/>
    </location>
</feature>
<evidence type="ECO:0000256" key="10">
    <source>
        <dbReference type="SAM" id="Phobius"/>
    </source>
</evidence>
<comment type="subcellular location">
    <subcellularLocation>
        <location evidence="1">Cell membrane</location>
        <topology evidence="1">Multi-pass membrane protein</topology>
    </subcellularLocation>
</comment>
<dbReference type="Gene3D" id="3.30.565.10">
    <property type="entry name" value="Histidine kinase-like ATPase, C-terminal domain"/>
    <property type="match status" value="1"/>
</dbReference>
<protein>
    <recommendedName>
        <fullName evidence="11">Histidine kinase/HSP90-like ATPase domain-containing protein</fullName>
    </recommendedName>
</protein>
<sequence>MKRSFWRIDRSFIAQPWLAHVFRPRDVQMLPIARKKLLILQIAWLFVVLFIGTHILLSFPAFVKNCESPTCAFSPSEALALQNWGVSADMLNVSFMILSLLQASVFFSVATLIFWHTPRKWIALYTGFMLVTLGGTISFRPFYDILAPHSSIWSFLLLLLDFCGPSLWFFFFLLFPDGRFISRKEFVATGIFVLFILARIAISFWPATSKAWYPLSQDIFNLIMQVTAELILIYRYTSLVDNVQRQQSRWVVCGLTLQIAAFLGRFSVKLFFSSYSILVLTSRAGILLAGILLPLTLGIAVLRYRLWDLGLFINRTLVYALLSVCIVALYISIVGGSAILFQTNNNPLVPLLATGLIAALIQPLRAILQRNVNKLLYGERDAPYVVLARLNQRLERTLLPQAALQAITEVAAQALMLPYAAIILEEDGMQRVNAAFGEIAGIEREALLKIPLVGQAGRLGEMVLAPRGPHEIFTESDQKLLQELARRAELVIHAAHLTSNLQRLTSDLQRSREQLVLAREEERYRIRRDLHDGVAPTLAALALSANTISEVALTNSPSAAQMARELEKELRTTIADIRQLAYNLRPPTLDQLGLIAAIREYAIQQMGTGAISPSSPKKEASLKVIVQAPETLQALPAAVEVAAYRIIQEGLMNVVKHAKANICWIRLSAADVLQVEIIDDGIGISAAPHMGIGSLSMRERAEEIGGTCVIESNNGVGTRVCARFPLRTGVVDGANKR</sequence>
<organism evidence="12 13">
    <name type="scientific">Ktedonosporobacter rubrisoli</name>
    <dbReference type="NCBI Taxonomy" id="2509675"/>
    <lineage>
        <taxon>Bacteria</taxon>
        <taxon>Bacillati</taxon>
        <taxon>Chloroflexota</taxon>
        <taxon>Ktedonobacteria</taxon>
        <taxon>Ktedonobacterales</taxon>
        <taxon>Ktedonosporobacteraceae</taxon>
        <taxon>Ktedonosporobacter</taxon>
    </lineage>
</organism>
<evidence type="ECO:0000256" key="5">
    <source>
        <dbReference type="ARBA" id="ARBA00022777"/>
    </source>
</evidence>
<keyword evidence="7" id="KW-0902">Two-component regulatory system</keyword>
<dbReference type="SUPFAM" id="SSF55874">
    <property type="entry name" value="ATPase domain of HSP90 chaperone/DNA topoisomerase II/histidine kinase"/>
    <property type="match status" value="1"/>
</dbReference>
<reference evidence="12 13" key="1">
    <citation type="submission" date="2019-01" db="EMBL/GenBank/DDBJ databases">
        <title>Ktedonosporobacter rubrisoli SCAWS-G2.</title>
        <authorList>
            <person name="Huang Y."/>
            <person name="Yan B."/>
        </authorList>
    </citation>
    <scope>NUCLEOTIDE SEQUENCE [LARGE SCALE GENOMIC DNA]</scope>
    <source>
        <strain evidence="12 13">SCAWS-G2</strain>
    </source>
</reference>
<evidence type="ECO:0000313" key="13">
    <source>
        <dbReference type="Proteomes" id="UP000290365"/>
    </source>
</evidence>
<accession>A0A4P6JNR2</accession>
<dbReference type="InterPro" id="IPR036890">
    <property type="entry name" value="HATPase_C_sf"/>
</dbReference>
<evidence type="ECO:0000256" key="6">
    <source>
        <dbReference type="ARBA" id="ARBA00022989"/>
    </source>
</evidence>
<gene>
    <name evidence="12" type="ORF">EPA93_12135</name>
</gene>
<evidence type="ECO:0000256" key="4">
    <source>
        <dbReference type="ARBA" id="ARBA00022692"/>
    </source>
</evidence>
<feature type="transmembrane region" description="Helical" evidence="10">
    <location>
        <begin position="122"/>
        <end position="140"/>
    </location>
</feature>
<feature type="transmembrane region" description="Helical" evidence="10">
    <location>
        <begin position="186"/>
        <end position="207"/>
    </location>
</feature>
<feature type="coiled-coil region" evidence="9">
    <location>
        <begin position="494"/>
        <end position="521"/>
    </location>
</feature>
<dbReference type="CDD" id="cd16917">
    <property type="entry name" value="HATPase_UhpB-NarQ-NarX-like"/>
    <property type="match status" value="1"/>
</dbReference>
<dbReference type="Gene3D" id="3.30.450.40">
    <property type="match status" value="1"/>
</dbReference>
<feature type="transmembrane region" description="Helical" evidence="10">
    <location>
        <begin position="284"/>
        <end position="304"/>
    </location>
</feature>
<dbReference type="Proteomes" id="UP000290365">
    <property type="component" value="Chromosome"/>
</dbReference>
<dbReference type="InterPro" id="IPR011712">
    <property type="entry name" value="Sig_transdc_His_kin_sub3_dim/P"/>
</dbReference>
<dbReference type="Pfam" id="PF02518">
    <property type="entry name" value="HATPase_c"/>
    <property type="match status" value="1"/>
</dbReference>
<dbReference type="PANTHER" id="PTHR24421">
    <property type="entry name" value="NITRATE/NITRITE SENSOR PROTEIN NARX-RELATED"/>
    <property type="match status" value="1"/>
</dbReference>
<keyword evidence="2" id="KW-1003">Cell membrane</keyword>
<feature type="domain" description="Histidine kinase/HSP90-like ATPase" evidence="11">
    <location>
        <begin position="638"/>
        <end position="728"/>
    </location>
</feature>
<feature type="transmembrane region" description="Helical" evidence="10">
    <location>
        <begin position="249"/>
        <end position="272"/>
    </location>
</feature>
<dbReference type="GO" id="GO:0046983">
    <property type="term" value="F:protein dimerization activity"/>
    <property type="evidence" value="ECO:0007669"/>
    <property type="project" value="InterPro"/>
</dbReference>
<keyword evidence="4 10" id="KW-0812">Transmembrane</keyword>
<feature type="transmembrane region" description="Helical" evidence="10">
    <location>
        <begin position="37"/>
        <end position="57"/>
    </location>
</feature>
<dbReference type="GO" id="GO:0000155">
    <property type="term" value="F:phosphorelay sensor kinase activity"/>
    <property type="evidence" value="ECO:0007669"/>
    <property type="project" value="InterPro"/>
</dbReference>
<keyword evidence="9" id="KW-0175">Coiled coil</keyword>
<dbReference type="InterPro" id="IPR003594">
    <property type="entry name" value="HATPase_dom"/>
</dbReference>
<feature type="transmembrane region" description="Helical" evidence="10">
    <location>
        <begin position="93"/>
        <end position="115"/>
    </location>
</feature>
<evidence type="ECO:0000256" key="7">
    <source>
        <dbReference type="ARBA" id="ARBA00023012"/>
    </source>
</evidence>
<dbReference type="AlphaFoldDB" id="A0A4P6JNR2"/>
<evidence type="ECO:0000256" key="3">
    <source>
        <dbReference type="ARBA" id="ARBA00022679"/>
    </source>
</evidence>
<keyword evidence="13" id="KW-1185">Reference proteome</keyword>
<dbReference type="OrthoDB" id="136463at2"/>
<feature type="transmembrane region" description="Helical" evidence="10">
    <location>
        <begin position="152"/>
        <end position="174"/>
    </location>
</feature>
<dbReference type="GO" id="GO:0005886">
    <property type="term" value="C:plasma membrane"/>
    <property type="evidence" value="ECO:0007669"/>
    <property type="project" value="UniProtKB-SubCell"/>
</dbReference>
<keyword evidence="3" id="KW-0808">Transferase</keyword>
<feature type="transmembrane region" description="Helical" evidence="10">
    <location>
        <begin position="219"/>
        <end position="237"/>
    </location>
</feature>
<dbReference type="KEGG" id="kbs:EPA93_12135"/>
<evidence type="ECO:0000256" key="1">
    <source>
        <dbReference type="ARBA" id="ARBA00004651"/>
    </source>
</evidence>
<proteinExistence type="predicted"/>
<evidence type="ECO:0000313" key="12">
    <source>
        <dbReference type="EMBL" id="QBD76712.1"/>
    </source>
</evidence>
<dbReference type="EMBL" id="CP035758">
    <property type="protein sequence ID" value="QBD76712.1"/>
    <property type="molecule type" value="Genomic_DNA"/>
</dbReference>
<dbReference type="SUPFAM" id="SSF55781">
    <property type="entry name" value="GAF domain-like"/>
    <property type="match status" value="1"/>
</dbReference>